<feature type="chain" id="PRO_5046487370" evidence="2">
    <location>
        <begin position="22"/>
        <end position="189"/>
    </location>
</feature>
<dbReference type="InterPro" id="IPR017937">
    <property type="entry name" value="Thioredoxin_CS"/>
</dbReference>
<feature type="domain" description="Thioredoxin" evidence="3">
    <location>
        <begin position="31"/>
        <end position="187"/>
    </location>
</feature>
<dbReference type="InterPro" id="IPR013766">
    <property type="entry name" value="Thioredoxin_domain"/>
</dbReference>
<dbReference type="PROSITE" id="PS51352">
    <property type="entry name" value="THIOREDOXIN_2"/>
    <property type="match status" value="1"/>
</dbReference>
<feature type="signal peptide" evidence="2">
    <location>
        <begin position="1"/>
        <end position="21"/>
    </location>
</feature>
<dbReference type="PANTHER" id="PTHR42852">
    <property type="entry name" value="THIOL:DISULFIDE INTERCHANGE PROTEIN DSBE"/>
    <property type="match status" value="1"/>
</dbReference>
<dbReference type="CDD" id="cd02966">
    <property type="entry name" value="TlpA_like_family"/>
    <property type="match status" value="1"/>
</dbReference>
<evidence type="ECO:0000256" key="2">
    <source>
        <dbReference type="SAM" id="SignalP"/>
    </source>
</evidence>
<reference evidence="4 5" key="1">
    <citation type="submission" date="2023-02" db="EMBL/GenBank/DDBJ databases">
        <title>Genome sequence of Mucilaginibacter jinjuensis strain KACC 16571.</title>
        <authorList>
            <person name="Kim S."/>
            <person name="Heo J."/>
            <person name="Kwon S.-W."/>
        </authorList>
    </citation>
    <scope>NUCLEOTIDE SEQUENCE [LARGE SCALE GENOMIC DNA]</scope>
    <source>
        <strain evidence="4 5">KACC 16571</strain>
    </source>
</reference>
<evidence type="ECO:0000256" key="1">
    <source>
        <dbReference type="ARBA" id="ARBA00023284"/>
    </source>
</evidence>
<accession>A0ABY7TF54</accession>
<evidence type="ECO:0000313" key="4">
    <source>
        <dbReference type="EMBL" id="WCT14363.1"/>
    </source>
</evidence>
<sequence>MKLLTSLSFFAISFLPFYASAKTPAAVVDTVALNQAAPDFNLKDFSGKTVSLAALKGKVVILDFWATWCVPCHENFPAMKQITDHYKADADVVFLFIDTREKAPNYIQLAKADMKKHNYDFHVIFDEPGTDGKQNKYYNTLGMLGIPTQFIIDRQGIIRYKFVGFDSRLTDQEKMANSVKLIDGLKASL</sequence>
<dbReference type="PROSITE" id="PS00194">
    <property type="entry name" value="THIOREDOXIN_1"/>
    <property type="match status" value="1"/>
</dbReference>
<evidence type="ECO:0000259" key="3">
    <source>
        <dbReference type="PROSITE" id="PS51352"/>
    </source>
</evidence>
<protein>
    <submittedName>
        <fullName evidence="4">TlpA disulfide reductase family protein</fullName>
    </submittedName>
</protein>
<dbReference type="InterPro" id="IPR036249">
    <property type="entry name" value="Thioredoxin-like_sf"/>
</dbReference>
<dbReference type="EMBL" id="CP117167">
    <property type="protein sequence ID" value="WCT14363.1"/>
    <property type="molecule type" value="Genomic_DNA"/>
</dbReference>
<gene>
    <name evidence="4" type="ORF">PQO05_10505</name>
</gene>
<dbReference type="InterPro" id="IPR000866">
    <property type="entry name" value="AhpC/TSA"/>
</dbReference>
<evidence type="ECO:0000313" key="5">
    <source>
        <dbReference type="Proteomes" id="UP001216139"/>
    </source>
</evidence>
<dbReference type="Pfam" id="PF00578">
    <property type="entry name" value="AhpC-TSA"/>
    <property type="match status" value="1"/>
</dbReference>
<keyword evidence="1" id="KW-0676">Redox-active center</keyword>
<organism evidence="4 5">
    <name type="scientific">Mucilaginibacter jinjuensis</name>
    <dbReference type="NCBI Taxonomy" id="1176721"/>
    <lineage>
        <taxon>Bacteria</taxon>
        <taxon>Pseudomonadati</taxon>
        <taxon>Bacteroidota</taxon>
        <taxon>Sphingobacteriia</taxon>
        <taxon>Sphingobacteriales</taxon>
        <taxon>Sphingobacteriaceae</taxon>
        <taxon>Mucilaginibacter</taxon>
    </lineage>
</organism>
<dbReference type="Proteomes" id="UP001216139">
    <property type="component" value="Chromosome"/>
</dbReference>
<dbReference type="PANTHER" id="PTHR42852:SF17">
    <property type="entry name" value="THIOREDOXIN-LIKE PROTEIN HI_1115"/>
    <property type="match status" value="1"/>
</dbReference>
<name>A0ABY7TF54_9SPHI</name>
<dbReference type="InterPro" id="IPR050553">
    <property type="entry name" value="Thioredoxin_ResA/DsbE_sf"/>
</dbReference>
<dbReference type="Gene3D" id="3.40.30.10">
    <property type="entry name" value="Glutaredoxin"/>
    <property type="match status" value="1"/>
</dbReference>
<keyword evidence="2" id="KW-0732">Signal</keyword>
<dbReference type="RefSeq" id="WP_273632836.1">
    <property type="nucleotide sequence ID" value="NZ_CP117167.1"/>
</dbReference>
<proteinExistence type="predicted"/>
<keyword evidence="5" id="KW-1185">Reference proteome</keyword>
<dbReference type="SUPFAM" id="SSF52833">
    <property type="entry name" value="Thioredoxin-like"/>
    <property type="match status" value="1"/>
</dbReference>